<dbReference type="CDD" id="cd08916">
    <property type="entry name" value="TrHb3_P"/>
    <property type="match status" value="1"/>
</dbReference>
<dbReference type="Gene3D" id="1.10.490.10">
    <property type="entry name" value="Globins"/>
    <property type="match status" value="1"/>
</dbReference>
<dbReference type="RefSeq" id="WP_093281043.1">
    <property type="nucleotide sequence ID" value="NZ_FOFS01000001.1"/>
</dbReference>
<gene>
    <name evidence="6" type="ORF">SAMN04488038_101312</name>
</gene>
<dbReference type="GO" id="GO:0019825">
    <property type="term" value="F:oxygen binding"/>
    <property type="evidence" value="ECO:0007669"/>
    <property type="project" value="InterPro"/>
</dbReference>
<dbReference type="Pfam" id="PF01152">
    <property type="entry name" value="Bac_globin"/>
    <property type="match status" value="1"/>
</dbReference>
<name>A0A1H9A874_9GAMM</name>
<dbReference type="InterPro" id="IPR009050">
    <property type="entry name" value="Globin-like_sf"/>
</dbReference>
<evidence type="ECO:0000256" key="2">
    <source>
        <dbReference type="ARBA" id="ARBA00022617"/>
    </source>
</evidence>
<evidence type="ECO:0000256" key="3">
    <source>
        <dbReference type="ARBA" id="ARBA00022723"/>
    </source>
</evidence>
<proteinExistence type="predicted"/>
<dbReference type="STRING" id="489703.SAMN04488038_101312"/>
<protein>
    <submittedName>
        <fullName evidence="6">Hemoglobin</fullName>
    </submittedName>
</protein>
<accession>A0A1H9A874</accession>
<evidence type="ECO:0000313" key="6">
    <source>
        <dbReference type="EMBL" id="SEP72966.1"/>
    </source>
</evidence>
<keyword evidence="1" id="KW-0813">Transport</keyword>
<dbReference type="EMBL" id="FOFS01000001">
    <property type="protein sequence ID" value="SEP72966.1"/>
    <property type="molecule type" value="Genomic_DNA"/>
</dbReference>
<keyword evidence="2 5" id="KW-0349">Heme</keyword>
<organism evidence="6 7">
    <name type="scientific">Solimonas aquatica</name>
    <dbReference type="NCBI Taxonomy" id="489703"/>
    <lineage>
        <taxon>Bacteria</taxon>
        <taxon>Pseudomonadati</taxon>
        <taxon>Pseudomonadota</taxon>
        <taxon>Gammaproteobacteria</taxon>
        <taxon>Nevskiales</taxon>
        <taxon>Nevskiaceae</taxon>
        <taxon>Solimonas</taxon>
    </lineage>
</organism>
<keyword evidence="7" id="KW-1185">Reference proteome</keyword>
<sequence length="130" mass="14724">MSDPTLCTEEEIARLVHAFYARVRQDEALGPIFNAHVDDWPHHLAKLVDFWSALLRGTGRFDGAPMPKHAALPDLRPALFQRWLELFRETAAEQENQAMAQQACEMAGRIAQRLWAGYQVSRGQQPEALA</sequence>
<keyword evidence="3 5" id="KW-0479">Metal-binding</keyword>
<evidence type="ECO:0000256" key="1">
    <source>
        <dbReference type="ARBA" id="ARBA00022448"/>
    </source>
</evidence>
<evidence type="ECO:0000256" key="5">
    <source>
        <dbReference type="PIRSR" id="PIRSR601486-1"/>
    </source>
</evidence>
<evidence type="ECO:0000256" key="4">
    <source>
        <dbReference type="ARBA" id="ARBA00023004"/>
    </source>
</evidence>
<dbReference type="OrthoDB" id="25954at2"/>
<feature type="binding site" description="distal binding residue" evidence="5">
    <location>
        <position position="42"/>
    </location>
    <ligand>
        <name>heme</name>
        <dbReference type="ChEBI" id="CHEBI:30413"/>
    </ligand>
    <ligandPart>
        <name>Fe</name>
        <dbReference type="ChEBI" id="CHEBI:18248"/>
    </ligandPart>
</feature>
<dbReference type="GO" id="GO:0020037">
    <property type="term" value="F:heme binding"/>
    <property type="evidence" value="ECO:0007669"/>
    <property type="project" value="InterPro"/>
</dbReference>
<dbReference type="AlphaFoldDB" id="A0A1H9A874"/>
<dbReference type="InterPro" id="IPR001486">
    <property type="entry name" value="Hemoglobin_trunc"/>
</dbReference>
<evidence type="ECO:0000313" key="7">
    <source>
        <dbReference type="Proteomes" id="UP000199233"/>
    </source>
</evidence>
<reference evidence="6 7" key="1">
    <citation type="submission" date="2016-10" db="EMBL/GenBank/DDBJ databases">
        <authorList>
            <person name="de Groot N.N."/>
        </authorList>
    </citation>
    <scope>NUCLEOTIDE SEQUENCE [LARGE SCALE GENOMIC DNA]</scope>
    <source>
        <strain evidence="6 7">DSM 25927</strain>
    </source>
</reference>
<keyword evidence="4 5" id="KW-0408">Iron</keyword>
<dbReference type="GO" id="GO:0046872">
    <property type="term" value="F:metal ion binding"/>
    <property type="evidence" value="ECO:0007669"/>
    <property type="project" value="UniProtKB-KW"/>
</dbReference>
<dbReference type="Proteomes" id="UP000199233">
    <property type="component" value="Unassembled WGS sequence"/>
</dbReference>
<dbReference type="InterPro" id="IPR012292">
    <property type="entry name" value="Globin/Proto"/>
</dbReference>
<dbReference type="SUPFAM" id="SSF46458">
    <property type="entry name" value="Globin-like"/>
    <property type="match status" value="1"/>
</dbReference>